<dbReference type="Proteomes" id="UP000031623">
    <property type="component" value="Chromosome"/>
</dbReference>
<keyword evidence="2" id="KW-1185">Reference proteome</keyword>
<protein>
    <submittedName>
        <fullName evidence="1">Uncharacterized protein</fullName>
    </submittedName>
</protein>
<reference evidence="1 2" key="1">
    <citation type="journal article" date="2014" name="ISME J.">
        <title>Ecophysiology of Thioploca ingrica as revealed by the complete genome sequence supplemented with proteomic evidence.</title>
        <authorList>
            <person name="Kojima H."/>
            <person name="Ogura Y."/>
            <person name="Yamamoto N."/>
            <person name="Togashi T."/>
            <person name="Mori H."/>
            <person name="Watanabe T."/>
            <person name="Nemoto F."/>
            <person name="Kurokawa K."/>
            <person name="Hayashi T."/>
            <person name="Fukui M."/>
        </authorList>
    </citation>
    <scope>NUCLEOTIDE SEQUENCE [LARGE SCALE GENOMIC DNA]</scope>
</reference>
<evidence type="ECO:0000313" key="2">
    <source>
        <dbReference type="Proteomes" id="UP000031623"/>
    </source>
</evidence>
<accession>A0A090ANH5</accession>
<sequence length="203" mass="24075">MNFEEEENTIISKLKDIINPQVYLEIKQDKKWGKVILEEPRAKLKKVTIIGFEYEKTFAFKLDAKEKLDQNRTIRISEYLNPHTENINKGCDGIIFTYLAGKGYVFICEMKSEVPQKIDYIQQFRNSSVFIKFMNAILHEFYGINIETFPIKYILFDKKKSYGQTPTNMRMAPIRESYNDKELSIYRIHHPNEKRSLDIKLLT</sequence>
<dbReference type="KEGG" id="tig:THII_2633"/>
<evidence type="ECO:0000313" key="1">
    <source>
        <dbReference type="EMBL" id="BAP56930.1"/>
    </source>
</evidence>
<dbReference type="OrthoDB" id="5330074at2"/>
<dbReference type="EMBL" id="AP014633">
    <property type="protein sequence ID" value="BAP56930.1"/>
    <property type="molecule type" value="Genomic_DNA"/>
</dbReference>
<organism evidence="1 2">
    <name type="scientific">Thioploca ingrica</name>
    <dbReference type="NCBI Taxonomy" id="40754"/>
    <lineage>
        <taxon>Bacteria</taxon>
        <taxon>Pseudomonadati</taxon>
        <taxon>Pseudomonadota</taxon>
        <taxon>Gammaproteobacteria</taxon>
        <taxon>Thiotrichales</taxon>
        <taxon>Thiotrichaceae</taxon>
        <taxon>Thioploca</taxon>
    </lineage>
</organism>
<name>A0A090ANH5_9GAMM</name>
<dbReference type="HOGENOM" id="CLU_1348417_0_0_6"/>
<gene>
    <name evidence="1" type="ORF">THII_2633</name>
</gene>
<proteinExistence type="predicted"/>
<dbReference type="STRING" id="40754.THII_2633"/>
<dbReference type="AlphaFoldDB" id="A0A090ANH5"/>